<name>A0ABU7T7E2_9HYPH</name>
<sequence>LAERRALLAAAGLPEAMIAARPPGVAADDHLDALAALLVARDIAGGRAEPLPQTIERDSYDLPIVIWAPAPLT</sequence>
<dbReference type="Proteomes" id="UP001349262">
    <property type="component" value="Unassembled WGS sequence"/>
</dbReference>
<dbReference type="EMBL" id="MLBY01000003">
    <property type="protein sequence ID" value="MEE7456486.1"/>
    <property type="molecule type" value="Genomic_DNA"/>
</dbReference>
<proteinExistence type="predicted"/>
<keyword evidence="2" id="KW-1185">Reference proteome</keyword>
<feature type="non-terminal residue" evidence="1">
    <location>
        <position position="1"/>
    </location>
</feature>
<evidence type="ECO:0000313" key="1">
    <source>
        <dbReference type="EMBL" id="MEE7456486.1"/>
    </source>
</evidence>
<gene>
    <name evidence="1" type="ORF">MRSR164_06710</name>
</gene>
<organism evidence="1 2">
    <name type="scientific">Methylobacterium radiotolerans</name>
    <dbReference type="NCBI Taxonomy" id="31998"/>
    <lineage>
        <taxon>Bacteria</taxon>
        <taxon>Pseudomonadati</taxon>
        <taxon>Pseudomonadota</taxon>
        <taxon>Alphaproteobacteria</taxon>
        <taxon>Hyphomicrobiales</taxon>
        <taxon>Methylobacteriaceae</taxon>
        <taxon>Methylobacterium</taxon>
    </lineage>
</organism>
<keyword evidence="1" id="KW-0378">Hydrolase</keyword>
<protein>
    <submittedName>
        <fullName evidence="1">NUDIX hydrolase</fullName>
    </submittedName>
</protein>
<dbReference type="GO" id="GO:0016787">
    <property type="term" value="F:hydrolase activity"/>
    <property type="evidence" value="ECO:0007669"/>
    <property type="project" value="UniProtKB-KW"/>
</dbReference>
<dbReference type="InterPro" id="IPR007362">
    <property type="entry name" value="DUF429"/>
</dbReference>
<evidence type="ECO:0000313" key="2">
    <source>
        <dbReference type="Proteomes" id="UP001349262"/>
    </source>
</evidence>
<accession>A0ABU7T7E2</accession>
<reference evidence="1 2" key="1">
    <citation type="journal article" date="2012" name="Genet. Mol. Biol.">
        <title>Analysis of 16S rRNA and mxaF genes revealing insights into Methylobacterium niche-specific plant association.</title>
        <authorList>
            <person name="Dourado M.N."/>
            <person name="Andreote F.D."/>
            <person name="Dini-Andreote F."/>
            <person name="Conti R."/>
            <person name="Araujo J.M."/>
            <person name="Araujo W.L."/>
        </authorList>
    </citation>
    <scope>NUCLEOTIDE SEQUENCE [LARGE SCALE GENOMIC DNA]</scope>
    <source>
        <strain evidence="1 2">SR1.6/4</strain>
    </source>
</reference>
<dbReference type="Pfam" id="PF04250">
    <property type="entry name" value="DUF429"/>
    <property type="match status" value="1"/>
</dbReference>
<comment type="caution">
    <text evidence="1">The sequence shown here is derived from an EMBL/GenBank/DDBJ whole genome shotgun (WGS) entry which is preliminary data.</text>
</comment>